<feature type="signal peptide" evidence="9">
    <location>
        <begin position="1"/>
        <end position="16"/>
    </location>
</feature>
<evidence type="ECO:0000256" key="2">
    <source>
        <dbReference type="ARBA" id="ARBA00022475"/>
    </source>
</evidence>
<evidence type="ECO:0000256" key="3">
    <source>
        <dbReference type="ARBA" id="ARBA00022692"/>
    </source>
</evidence>
<dbReference type="RefSeq" id="WP_193002778.1">
    <property type="nucleotide sequence ID" value="NZ_CP040449.1"/>
</dbReference>
<name>A0A5J6X3C6_9GAMM</name>
<protein>
    <submittedName>
        <fullName evidence="11">MotA/TolQ/ExbB proton channel family protein</fullName>
    </submittedName>
</protein>
<gene>
    <name evidence="11" type="ORF">FE240_17535</name>
</gene>
<dbReference type="PIRSF" id="PIRSF037714">
    <property type="entry name" value="TolR"/>
    <property type="match status" value="1"/>
</dbReference>
<evidence type="ECO:0000256" key="4">
    <source>
        <dbReference type="ARBA" id="ARBA00022989"/>
    </source>
</evidence>
<keyword evidence="2" id="KW-1003">Cell membrane</keyword>
<dbReference type="Proteomes" id="UP000594034">
    <property type="component" value="Chromosome"/>
</dbReference>
<dbReference type="GO" id="GO:0005886">
    <property type="term" value="C:plasma membrane"/>
    <property type="evidence" value="ECO:0007669"/>
    <property type="project" value="UniProtKB-SubCell"/>
</dbReference>
<dbReference type="PANTHER" id="PTHR30625:SF11">
    <property type="entry name" value="MOTA_TOLQ_EXBB PROTON CHANNEL DOMAIN-CONTAINING PROTEIN"/>
    <property type="match status" value="1"/>
</dbReference>
<dbReference type="AlphaFoldDB" id="A0A5J6X3C6"/>
<proteinExistence type="inferred from homology"/>
<evidence type="ECO:0000256" key="8">
    <source>
        <dbReference type="SAM" id="Phobius"/>
    </source>
</evidence>
<feature type="chain" id="PRO_5023867378" evidence="9">
    <location>
        <begin position="17"/>
        <end position="431"/>
    </location>
</feature>
<comment type="subcellular location">
    <subcellularLocation>
        <location evidence="1">Cell membrane</location>
        <topology evidence="1">Multi-pass membrane protein</topology>
    </subcellularLocation>
    <subcellularLocation>
        <location evidence="6">Membrane</location>
        <topology evidence="6">Multi-pass membrane protein</topology>
    </subcellularLocation>
</comment>
<comment type="similarity">
    <text evidence="6">Belongs to the exbB/tolQ family.</text>
</comment>
<keyword evidence="6" id="KW-0813">Transport</keyword>
<evidence type="ECO:0000313" key="11">
    <source>
        <dbReference type="EMBL" id="QFI56325.1"/>
    </source>
</evidence>
<dbReference type="InterPro" id="IPR002898">
    <property type="entry name" value="MotA_ExbB_proton_chnl"/>
</dbReference>
<accession>A0A5J6X3C6</accession>
<feature type="domain" description="MotA/TolQ/ExbB proton channel" evidence="10">
    <location>
        <begin position="300"/>
        <end position="406"/>
    </location>
</feature>
<keyword evidence="4 8" id="KW-1133">Transmembrane helix</keyword>
<evidence type="ECO:0000256" key="5">
    <source>
        <dbReference type="ARBA" id="ARBA00023136"/>
    </source>
</evidence>
<keyword evidence="7" id="KW-0175">Coiled coil</keyword>
<feature type="transmembrane region" description="Helical" evidence="8">
    <location>
        <begin position="365"/>
        <end position="389"/>
    </location>
</feature>
<dbReference type="KEGG" id="asim:FE240_17535"/>
<sequence length="431" mass="46031">MRALPLILALAFSAQAAPQFTAEEQAREQTASSELATLRAQLSQAKANLAQVQAQSKALAERFGANEKQLAELNKEWQSASTGMDELFAVSRQGAKEAMSLLEGSAIQAQYPERLAPLDRLSDEKSVPDRQALALLPELLLGEMRASAQITRFQAQVPGGDGIATPHTLTRFGSFTLATEQGLVQPTPQGLQPIANLPSDVMGSYRDYQGSEGEAVAIDPSHGSVLGMLAELPTFTQRLQQGGTVGYIILTLALLGMGIAAVRLVLLSRELNAVRRQVNDATLRESNALGRVLAVERQYPHLPMETLELRLDEAILQETPRLERGIGMVKVIAAVAPMLGLLGTVTGMIGTFQSITQFGTGDPKIMAGGISMALVTTVQGLVAAIPLILAHSLLQSRFSELSNLLEQQVAGILAERAEADGQVKTKAERVA</sequence>
<dbReference type="InterPro" id="IPR050790">
    <property type="entry name" value="ExbB/TolQ_transport"/>
</dbReference>
<evidence type="ECO:0000256" key="7">
    <source>
        <dbReference type="SAM" id="Coils"/>
    </source>
</evidence>
<dbReference type="InterPro" id="IPR017270">
    <property type="entry name" value="MotA/TolQ/ExbB-rel"/>
</dbReference>
<evidence type="ECO:0000256" key="6">
    <source>
        <dbReference type="RuleBase" id="RU004057"/>
    </source>
</evidence>
<evidence type="ECO:0000256" key="1">
    <source>
        <dbReference type="ARBA" id="ARBA00004651"/>
    </source>
</evidence>
<keyword evidence="12" id="KW-1185">Reference proteome</keyword>
<evidence type="ECO:0000313" key="12">
    <source>
        <dbReference type="Proteomes" id="UP000594034"/>
    </source>
</evidence>
<keyword evidence="3 8" id="KW-0812">Transmembrane</keyword>
<evidence type="ECO:0000259" key="10">
    <source>
        <dbReference type="Pfam" id="PF01618"/>
    </source>
</evidence>
<keyword evidence="9" id="KW-0732">Signal</keyword>
<feature type="coiled-coil region" evidence="7">
    <location>
        <begin position="28"/>
        <end position="62"/>
    </location>
</feature>
<keyword evidence="6" id="KW-0653">Protein transport</keyword>
<organism evidence="11 12">
    <name type="scientific">Aeromonas simiae</name>
    <dbReference type="NCBI Taxonomy" id="218936"/>
    <lineage>
        <taxon>Bacteria</taxon>
        <taxon>Pseudomonadati</taxon>
        <taxon>Pseudomonadota</taxon>
        <taxon>Gammaproteobacteria</taxon>
        <taxon>Aeromonadales</taxon>
        <taxon>Aeromonadaceae</taxon>
        <taxon>Aeromonas</taxon>
    </lineage>
</organism>
<dbReference type="PANTHER" id="PTHR30625">
    <property type="entry name" value="PROTEIN TOLQ"/>
    <property type="match status" value="1"/>
</dbReference>
<dbReference type="GO" id="GO:0017038">
    <property type="term" value="P:protein import"/>
    <property type="evidence" value="ECO:0007669"/>
    <property type="project" value="TreeGrafter"/>
</dbReference>
<keyword evidence="5 8" id="KW-0472">Membrane</keyword>
<dbReference type="Pfam" id="PF01618">
    <property type="entry name" value="MotA_ExbB"/>
    <property type="match status" value="1"/>
</dbReference>
<reference evidence="11 12" key="1">
    <citation type="submission" date="2019-05" db="EMBL/GenBank/DDBJ databases">
        <title>OXA-830, a novel chromosomally encoded expanded-spectrum class D beta-lactamase in Aeromonas simiae.</title>
        <authorList>
            <person name="Zhou W."/>
            <person name="Chen Q."/>
        </authorList>
    </citation>
    <scope>NUCLEOTIDE SEQUENCE [LARGE SCALE GENOMIC DNA]</scope>
    <source>
        <strain evidence="11 12">A6</strain>
    </source>
</reference>
<evidence type="ECO:0000256" key="9">
    <source>
        <dbReference type="SAM" id="SignalP"/>
    </source>
</evidence>
<dbReference type="EMBL" id="CP040449">
    <property type="protein sequence ID" value="QFI56325.1"/>
    <property type="molecule type" value="Genomic_DNA"/>
</dbReference>
<feature type="transmembrane region" description="Helical" evidence="8">
    <location>
        <begin position="331"/>
        <end position="353"/>
    </location>
</feature>
<feature type="transmembrane region" description="Helical" evidence="8">
    <location>
        <begin position="245"/>
        <end position="266"/>
    </location>
</feature>